<sequence>MVLGPTGCLPLRVVRFAIWYGYACEKKGCRGEGAVGGQRDVRSKWGKTRVILRSRQLASHVPETRPMNRASLKAMLGKYGMVYVKPDIGARGIGVMKVAKGKRGYMVHYGTVRKRLPSFNAACKWIKGHRRKRNYLVQRGIVMVRLGGRPLDFRVMIQRNERRRWEVTGTLARVASPGKPVTNGSQGGTIYPSKRILNKVAGRAAAPVLLNRFRTLARRSAARLAIRYPELNELGLDVALDTKRRYWILEINTAPDAKPFVLLDDRSAIRRIVKLGRRYGRIYDLTIRKAKKG</sequence>
<keyword evidence="2" id="KW-1185">Reference proteome</keyword>
<comment type="caution">
    <text evidence="1">The sequence shown here is derived from an EMBL/GenBank/DDBJ whole genome shotgun (WGS) entry which is preliminary data.</text>
</comment>
<reference evidence="1 2" key="1">
    <citation type="submission" date="2019-04" db="EMBL/GenBank/DDBJ databases">
        <title>Cohnella sp. nov. isolated from preserved vegetables.</title>
        <authorList>
            <person name="Lin S.-Y."/>
            <person name="Hung M.-H."/>
            <person name="Young C.-C."/>
        </authorList>
    </citation>
    <scope>NUCLEOTIDE SEQUENCE [LARGE SCALE GENOMIC DNA]</scope>
    <source>
        <strain evidence="1 2">CC-MHH1044</strain>
    </source>
</reference>
<name>A0A4S4C238_9BACL</name>
<accession>A0A4S4C238</accession>
<protein>
    <submittedName>
        <fullName evidence="1">YheC/YheD family protein</fullName>
    </submittedName>
</protein>
<dbReference type="Gene3D" id="3.30.470.20">
    <property type="entry name" value="ATP-grasp fold, B domain"/>
    <property type="match status" value="1"/>
</dbReference>
<dbReference type="OrthoDB" id="7869153at2"/>
<organism evidence="1 2">
    <name type="scientific">Cohnella fermenti</name>
    <dbReference type="NCBI Taxonomy" id="2565925"/>
    <lineage>
        <taxon>Bacteria</taxon>
        <taxon>Bacillati</taxon>
        <taxon>Bacillota</taxon>
        <taxon>Bacilli</taxon>
        <taxon>Bacillales</taxon>
        <taxon>Paenibacillaceae</taxon>
        <taxon>Cohnella</taxon>
    </lineage>
</organism>
<dbReference type="Proteomes" id="UP000310636">
    <property type="component" value="Unassembled WGS sequence"/>
</dbReference>
<dbReference type="EMBL" id="SSOB01000008">
    <property type="protein sequence ID" value="THF81732.1"/>
    <property type="molecule type" value="Genomic_DNA"/>
</dbReference>
<proteinExistence type="predicted"/>
<dbReference type="AlphaFoldDB" id="A0A4S4C238"/>
<gene>
    <name evidence="1" type="ORF">E6C55_08385</name>
</gene>
<evidence type="ECO:0000313" key="1">
    <source>
        <dbReference type="EMBL" id="THF81732.1"/>
    </source>
</evidence>
<evidence type="ECO:0000313" key="2">
    <source>
        <dbReference type="Proteomes" id="UP000310636"/>
    </source>
</evidence>
<dbReference type="InterPro" id="IPR026838">
    <property type="entry name" value="YheC/D"/>
</dbReference>
<dbReference type="Pfam" id="PF14398">
    <property type="entry name" value="ATPgrasp_YheCD"/>
    <property type="match status" value="1"/>
</dbReference>
<dbReference type="SUPFAM" id="SSF56059">
    <property type="entry name" value="Glutathione synthetase ATP-binding domain-like"/>
    <property type="match status" value="1"/>
</dbReference>